<dbReference type="Proteomes" id="UP000269923">
    <property type="component" value="Unassembled WGS sequence"/>
</dbReference>
<sequence>MDTLFSMKVFRLVVESGGFSRAAQRLDISPAMASKHVAHLEKTLSAKLLYRNSRHVRLTDTGAEYYRECVHALEILAAAAQKAGGGLDKPQGRLRVTMPQWFADRRVAAWMAEYRQRYPEVVLDLSFDNRRCDLVAEGLDVALRVSVHTEPEWIVRPLGEIAFYLYAAPDYLARYGTPDTPEALSKHPAVVPSYSDLAWVKLRPPQGEASTLALCEALRCDNTMMTAKLIGAGCGIGFLPEWCAEGLVRLLPDYTLMRIPLYAVYADRAFLSAKIRSFIDFMVEKTADHAHAVKR</sequence>
<accession>A0A3P2A3B7</accession>
<dbReference type="FunFam" id="1.10.10.10:FF:000001">
    <property type="entry name" value="LysR family transcriptional regulator"/>
    <property type="match status" value="1"/>
</dbReference>
<feature type="domain" description="HTH lysR-type" evidence="5">
    <location>
        <begin position="1"/>
        <end position="59"/>
    </location>
</feature>
<dbReference type="InterPro" id="IPR000847">
    <property type="entry name" value="LysR_HTH_N"/>
</dbReference>
<organism evidence="6 7">
    <name type="scientific">Conchiformibius steedae</name>
    <dbReference type="NCBI Taxonomy" id="153493"/>
    <lineage>
        <taxon>Bacteria</taxon>
        <taxon>Pseudomonadati</taxon>
        <taxon>Pseudomonadota</taxon>
        <taxon>Betaproteobacteria</taxon>
        <taxon>Neisseriales</taxon>
        <taxon>Neisseriaceae</taxon>
        <taxon>Conchiformibius</taxon>
    </lineage>
</organism>
<keyword evidence="7" id="KW-1185">Reference proteome</keyword>
<dbReference type="Pfam" id="PF03466">
    <property type="entry name" value="LysR_substrate"/>
    <property type="match status" value="1"/>
</dbReference>
<dbReference type="EMBL" id="RQYC01000015">
    <property type="protein sequence ID" value="RRD89475.1"/>
    <property type="molecule type" value="Genomic_DNA"/>
</dbReference>
<dbReference type="InterPro" id="IPR036390">
    <property type="entry name" value="WH_DNA-bd_sf"/>
</dbReference>
<keyword evidence="4" id="KW-0804">Transcription</keyword>
<dbReference type="InterPro" id="IPR005119">
    <property type="entry name" value="LysR_subst-bd"/>
</dbReference>
<evidence type="ECO:0000313" key="6">
    <source>
        <dbReference type="EMBL" id="RRD89475.1"/>
    </source>
</evidence>
<dbReference type="GO" id="GO:0003700">
    <property type="term" value="F:DNA-binding transcription factor activity"/>
    <property type="evidence" value="ECO:0007669"/>
    <property type="project" value="InterPro"/>
</dbReference>
<dbReference type="InterPro" id="IPR058163">
    <property type="entry name" value="LysR-type_TF_proteobact-type"/>
</dbReference>
<comment type="caution">
    <text evidence="6">The sequence shown here is derived from an EMBL/GenBank/DDBJ whole genome shotgun (WGS) entry which is preliminary data.</text>
</comment>
<dbReference type="CDD" id="cd08422">
    <property type="entry name" value="PBP2_CrgA_like"/>
    <property type="match status" value="1"/>
</dbReference>
<dbReference type="AlphaFoldDB" id="A0A3P2A3B7"/>
<dbReference type="SUPFAM" id="SSF53850">
    <property type="entry name" value="Periplasmic binding protein-like II"/>
    <property type="match status" value="1"/>
</dbReference>
<dbReference type="Pfam" id="PF00126">
    <property type="entry name" value="HTH_1"/>
    <property type="match status" value="1"/>
</dbReference>
<evidence type="ECO:0000256" key="2">
    <source>
        <dbReference type="ARBA" id="ARBA00023015"/>
    </source>
</evidence>
<evidence type="ECO:0000259" key="5">
    <source>
        <dbReference type="PROSITE" id="PS50931"/>
    </source>
</evidence>
<evidence type="ECO:0000313" key="7">
    <source>
        <dbReference type="Proteomes" id="UP000269923"/>
    </source>
</evidence>
<dbReference type="GO" id="GO:0006351">
    <property type="term" value="P:DNA-templated transcription"/>
    <property type="evidence" value="ECO:0007669"/>
    <property type="project" value="TreeGrafter"/>
</dbReference>
<keyword evidence="2" id="KW-0805">Transcription regulation</keyword>
<proteinExistence type="inferred from homology"/>
<dbReference type="SUPFAM" id="SSF46785">
    <property type="entry name" value="Winged helix' DNA-binding domain"/>
    <property type="match status" value="1"/>
</dbReference>
<gene>
    <name evidence="6" type="ORF">EII21_08785</name>
</gene>
<keyword evidence="3" id="KW-0238">DNA-binding</keyword>
<protein>
    <submittedName>
        <fullName evidence="6">LysR family transcriptional regulator</fullName>
    </submittedName>
</protein>
<dbReference type="Gene3D" id="3.40.190.290">
    <property type="match status" value="1"/>
</dbReference>
<evidence type="ECO:0000256" key="4">
    <source>
        <dbReference type="ARBA" id="ARBA00023163"/>
    </source>
</evidence>
<dbReference type="InterPro" id="IPR036388">
    <property type="entry name" value="WH-like_DNA-bd_sf"/>
</dbReference>
<dbReference type="GO" id="GO:0043565">
    <property type="term" value="F:sequence-specific DNA binding"/>
    <property type="evidence" value="ECO:0007669"/>
    <property type="project" value="TreeGrafter"/>
</dbReference>
<evidence type="ECO:0000256" key="1">
    <source>
        <dbReference type="ARBA" id="ARBA00009437"/>
    </source>
</evidence>
<dbReference type="OrthoDB" id="9178040at2"/>
<comment type="similarity">
    <text evidence="1">Belongs to the LysR transcriptional regulatory family.</text>
</comment>
<dbReference type="Gene3D" id="1.10.10.10">
    <property type="entry name" value="Winged helix-like DNA-binding domain superfamily/Winged helix DNA-binding domain"/>
    <property type="match status" value="1"/>
</dbReference>
<name>A0A3P2A3B7_9NEIS</name>
<dbReference type="PANTHER" id="PTHR30537:SF35">
    <property type="entry name" value="TRANSCRIPTIONAL REGULATORY PROTEIN"/>
    <property type="match status" value="1"/>
</dbReference>
<reference evidence="6 7" key="1">
    <citation type="submission" date="2018-11" db="EMBL/GenBank/DDBJ databases">
        <title>Genomes From Bacteria Associated with the Canine Oral Cavity: a Test Case for Automated Genome-Based Taxonomic Assignment.</title>
        <authorList>
            <person name="Coil D.A."/>
            <person name="Jospin G."/>
            <person name="Darling A.E."/>
            <person name="Wallis C."/>
            <person name="Davis I.J."/>
            <person name="Harris S."/>
            <person name="Eisen J.A."/>
            <person name="Holcombe L.J."/>
            <person name="O'Flynn C."/>
        </authorList>
    </citation>
    <scope>NUCLEOTIDE SEQUENCE [LARGE SCALE GENOMIC DNA]</scope>
    <source>
        <strain evidence="6 7">COT-280</strain>
    </source>
</reference>
<evidence type="ECO:0000256" key="3">
    <source>
        <dbReference type="ARBA" id="ARBA00023125"/>
    </source>
</evidence>
<dbReference type="RefSeq" id="WP_124795695.1">
    <property type="nucleotide sequence ID" value="NZ_RQYC01000015.1"/>
</dbReference>
<dbReference type="PROSITE" id="PS50931">
    <property type="entry name" value="HTH_LYSR"/>
    <property type="match status" value="1"/>
</dbReference>
<dbReference type="PANTHER" id="PTHR30537">
    <property type="entry name" value="HTH-TYPE TRANSCRIPTIONAL REGULATOR"/>
    <property type="match status" value="1"/>
</dbReference>